<name>A0A967B7Y5_9PROT</name>
<gene>
    <name evidence="2" type="ORF">GOB87_07625</name>
</gene>
<comment type="caution">
    <text evidence="2">The sequence shown here is derived from an EMBL/GenBank/DDBJ whole genome shotgun (WGS) entry which is preliminary data.</text>
</comment>
<reference evidence="2" key="1">
    <citation type="submission" date="2019-11" db="EMBL/GenBank/DDBJ databases">
        <title>Description of new Acetobacter species.</title>
        <authorList>
            <person name="Cleenwerck I."/>
            <person name="Sombolestani A.S."/>
        </authorList>
    </citation>
    <scope>NUCLEOTIDE SEQUENCE</scope>
    <source>
        <strain evidence="2">LMG 1626</strain>
    </source>
</reference>
<evidence type="ECO:0000256" key="1">
    <source>
        <dbReference type="SAM" id="MobiDB-lite"/>
    </source>
</evidence>
<accession>A0A967B7Y5</accession>
<protein>
    <submittedName>
        <fullName evidence="2">Uncharacterized protein</fullName>
    </submittedName>
</protein>
<keyword evidence="3" id="KW-1185">Reference proteome</keyword>
<proteinExistence type="predicted"/>
<feature type="region of interest" description="Disordered" evidence="1">
    <location>
        <begin position="1"/>
        <end position="40"/>
    </location>
</feature>
<evidence type="ECO:0000313" key="2">
    <source>
        <dbReference type="EMBL" id="NHO53831.1"/>
    </source>
</evidence>
<sequence length="79" mass="7866">MSTTASITGTSHDLLALQHRGRTSASPAKQADTGIGAANSRGHGSSFAIALDSTGNVIASEDKSKNHTAVGSAAVKLFG</sequence>
<dbReference type="Proteomes" id="UP000597459">
    <property type="component" value="Unassembled WGS sequence"/>
</dbReference>
<feature type="compositionally biased region" description="Polar residues" evidence="1">
    <location>
        <begin position="1"/>
        <end position="11"/>
    </location>
</feature>
<organism evidence="2 3">
    <name type="scientific">Acetobacter estunensis</name>
    <dbReference type="NCBI Taxonomy" id="104097"/>
    <lineage>
        <taxon>Bacteria</taxon>
        <taxon>Pseudomonadati</taxon>
        <taxon>Pseudomonadota</taxon>
        <taxon>Alphaproteobacteria</taxon>
        <taxon>Acetobacterales</taxon>
        <taxon>Acetobacteraceae</taxon>
        <taxon>Acetobacter</taxon>
    </lineage>
</organism>
<evidence type="ECO:0000313" key="3">
    <source>
        <dbReference type="Proteomes" id="UP000597459"/>
    </source>
</evidence>
<dbReference type="EMBL" id="WOTH01000012">
    <property type="protein sequence ID" value="NHO53831.1"/>
    <property type="molecule type" value="Genomic_DNA"/>
</dbReference>
<dbReference type="RefSeq" id="WP_166314616.1">
    <property type="nucleotide sequence ID" value="NZ_WOTH01000012.1"/>
</dbReference>
<dbReference type="AlphaFoldDB" id="A0A967B7Y5"/>